<dbReference type="OrthoDB" id="63034at2"/>
<evidence type="ECO:0000256" key="1">
    <source>
        <dbReference type="ARBA" id="ARBA00008645"/>
    </source>
</evidence>
<dbReference type="Gene3D" id="3.40.50.1820">
    <property type="entry name" value="alpha/beta hydrolase"/>
    <property type="match status" value="1"/>
</dbReference>
<dbReference type="Pfam" id="PF12146">
    <property type="entry name" value="Hydrolase_4"/>
    <property type="match status" value="1"/>
</dbReference>
<keyword evidence="5" id="KW-1185">Reference proteome</keyword>
<name>A0A3P1V8W1_9ACTO</name>
<feature type="region of interest" description="Disordered" evidence="2">
    <location>
        <begin position="42"/>
        <end position="79"/>
    </location>
</feature>
<proteinExistence type="inferred from homology"/>
<evidence type="ECO:0000313" key="4">
    <source>
        <dbReference type="EMBL" id="RRD30654.1"/>
    </source>
</evidence>
<protein>
    <submittedName>
        <fullName evidence="4">Feruloyl esterase</fullName>
    </submittedName>
</protein>
<gene>
    <name evidence="4" type="ORF">EII10_00590</name>
</gene>
<feature type="compositionally biased region" description="Low complexity" evidence="2">
    <location>
        <begin position="42"/>
        <end position="54"/>
    </location>
</feature>
<accession>A0A3P1V8W1</accession>
<dbReference type="EMBL" id="RQZC01000001">
    <property type="protein sequence ID" value="RRD30654.1"/>
    <property type="molecule type" value="Genomic_DNA"/>
</dbReference>
<comment type="similarity">
    <text evidence="1">Belongs to the AB hydrolase superfamily.</text>
</comment>
<dbReference type="AlphaFoldDB" id="A0A3P1V8W1"/>
<dbReference type="InterPro" id="IPR006311">
    <property type="entry name" value="TAT_signal"/>
</dbReference>
<organism evidence="4 5">
    <name type="scientific">Actinomyces bowdenii</name>
    <dbReference type="NCBI Taxonomy" id="131109"/>
    <lineage>
        <taxon>Bacteria</taxon>
        <taxon>Bacillati</taxon>
        <taxon>Actinomycetota</taxon>
        <taxon>Actinomycetes</taxon>
        <taxon>Actinomycetales</taxon>
        <taxon>Actinomycetaceae</taxon>
        <taxon>Actinomyces</taxon>
    </lineage>
</organism>
<feature type="domain" description="Serine aminopeptidase S33" evidence="3">
    <location>
        <begin position="113"/>
        <end position="232"/>
    </location>
</feature>
<dbReference type="InterPro" id="IPR050261">
    <property type="entry name" value="FrsA_esterase"/>
</dbReference>
<evidence type="ECO:0000256" key="2">
    <source>
        <dbReference type="SAM" id="MobiDB-lite"/>
    </source>
</evidence>
<dbReference type="InterPro" id="IPR022742">
    <property type="entry name" value="Hydrolase_4"/>
</dbReference>
<sequence length="340" mass="34918">MTHHDSGGLSAAASRRAVVGGLGALGAAALLTACGASRTPVPLATTGAPGTAGPPASPGTPRPTSSDLPTREPTALDTSALPTVEYRGHDLAVDSQGESLAGRLYLPATSAGRPCPLVIISHGLGGAMGDHDRLAQALAGLGLASYCTSFRGGGPGSGEMTRMSVMTEATDLEAVLAQARSGAGPWQGIDPQRIVLHGVSQGGLVSAIVAQRRPGEVMALELWYPAFSLPDTLRSLFGSLDEVPETYTFGRVSLGRVYAEDIWDYDPYADMPGYPSPVLIVHGAKDGSVPLGHSQRAVRTFPDAELVVLPEAGHGFSGTDWDLATGSTIAHLQRLGLIAA</sequence>
<dbReference type="PROSITE" id="PS51318">
    <property type="entry name" value="TAT"/>
    <property type="match status" value="1"/>
</dbReference>
<evidence type="ECO:0000259" key="3">
    <source>
        <dbReference type="Pfam" id="PF12146"/>
    </source>
</evidence>
<dbReference type="InterPro" id="IPR029058">
    <property type="entry name" value="AB_hydrolase_fold"/>
</dbReference>
<dbReference type="RefSeq" id="WP_124932573.1">
    <property type="nucleotide sequence ID" value="NZ_RQZC01000001.1"/>
</dbReference>
<dbReference type="SUPFAM" id="SSF53474">
    <property type="entry name" value="alpha/beta-Hydrolases"/>
    <property type="match status" value="1"/>
</dbReference>
<evidence type="ECO:0000313" key="5">
    <source>
        <dbReference type="Proteomes" id="UP000271272"/>
    </source>
</evidence>
<dbReference type="PANTHER" id="PTHR22946">
    <property type="entry name" value="DIENELACTONE HYDROLASE DOMAIN-CONTAINING PROTEIN-RELATED"/>
    <property type="match status" value="1"/>
</dbReference>
<dbReference type="Proteomes" id="UP000271272">
    <property type="component" value="Unassembled WGS sequence"/>
</dbReference>
<comment type="caution">
    <text evidence="4">The sequence shown here is derived from an EMBL/GenBank/DDBJ whole genome shotgun (WGS) entry which is preliminary data.</text>
</comment>
<reference evidence="4 5" key="1">
    <citation type="submission" date="2018-11" db="EMBL/GenBank/DDBJ databases">
        <title>Genomes From Bacteria Associated with the Canine Oral Cavity: a Test Case for Automated Genome-Based Taxonomic Assignment.</title>
        <authorList>
            <person name="Coil D.A."/>
            <person name="Jospin G."/>
            <person name="Darling A.E."/>
            <person name="Wallis C."/>
            <person name="Davis I.J."/>
            <person name="Harris S."/>
            <person name="Eisen J.A."/>
            <person name="Holcombe L.J."/>
            <person name="O'Flynn C."/>
        </authorList>
    </citation>
    <scope>NUCLEOTIDE SEQUENCE [LARGE SCALE GENOMIC DNA]</scope>
    <source>
        <strain evidence="4 5">OH5050</strain>
    </source>
</reference>